<dbReference type="Pfam" id="PF00392">
    <property type="entry name" value="GntR"/>
    <property type="match status" value="1"/>
</dbReference>
<gene>
    <name evidence="5" type="ORF">GCM10023321_42340</name>
</gene>
<evidence type="ECO:0000256" key="1">
    <source>
        <dbReference type="ARBA" id="ARBA00023015"/>
    </source>
</evidence>
<name>A0ABP9QDM0_9PSEU</name>
<dbReference type="InterPro" id="IPR008920">
    <property type="entry name" value="TF_FadR/GntR_C"/>
</dbReference>
<evidence type="ECO:0000256" key="2">
    <source>
        <dbReference type="ARBA" id="ARBA00023125"/>
    </source>
</evidence>
<reference evidence="6" key="1">
    <citation type="journal article" date="2019" name="Int. J. Syst. Evol. Microbiol.">
        <title>The Global Catalogue of Microorganisms (GCM) 10K type strain sequencing project: providing services to taxonomists for standard genome sequencing and annotation.</title>
        <authorList>
            <consortium name="The Broad Institute Genomics Platform"/>
            <consortium name="The Broad Institute Genome Sequencing Center for Infectious Disease"/>
            <person name="Wu L."/>
            <person name="Ma J."/>
        </authorList>
    </citation>
    <scope>NUCLEOTIDE SEQUENCE [LARGE SCALE GENOMIC DNA]</scope>
    <source>
        <strain evidence="6">JCM 18303</strain>
    </source>
</reference>
<dbReference type="Pfam" id="PF07729">
    <property type="entry name" value="FCD"/>
    <property type="match status" value="1"/>
</dbReference>
<protein>
    <submittedName>
        <fullName evidence="5">GntR family transcriptional regulator</fullName>
    </submittedName>
</protein>
<evidence type="ECO:0000256" key="3">
    <source>
        <dbReference type="ARBA" id="ARBA00023163"/>
    </source>
</evidence>
<dbReference type="Proteomes" id="UP001428817">
    <property type="component" value="Unassembled WGS sequence"/>
</dbReference>
<feature type="domain" description="HTH gntR-type" evidence="4">
    <location>
        <begin position="7"/>
        <end position="74"/>
    </location>
</feature>
<dbReference type="InterPro" id="IPR011711">
    <property type="entry name" value="GntR_C"/>
</dbReference>
<evidence type="ECO:0000313" key="5">
    <source>
        <dbReference type="EMBL" id="GAA5160174.1"/>
    </source>
</evidence>
<dbReference type="RefSeq" id="WP_185060398.1">
    <property type="nucleotide sequence ID" value="NZ_BAABJP010000020.1"/>
</dbReference>
<keyword evidence="6" id="KW-1185">Reference proteome</keyword>
<keyword evidence="1" id="KW-0805">Transcription regulation</keyword>
<dbReference type="Gene3D" id="1.20.120.530">
    <property type="entry name" value="GntR ligand-binding domain-like"/>
    <property type="match status" value="1"/>
</dbReference>
<organism evidence="5 6">
    <name type="scientific">Pseudonocardia eucalypti</name>
    <dbReference type="NCBI Taxonomy" id="648755"/>
    <lineage>
        <taxon>Bacteria</taxon>
        <taxon>Bacillati</taxon>
        <taxon>Actinomycetota</taxon>
        <taxon>Actinomycetes</taxon>
        <taxon>Pseudonocardiales</taxon>
        <taxon>Pseudonocardiaceae</taxon>
        <taxon>Pseudonocardia</taxon>
    </lineage>
</organism>
<dbReference type="SMART" id="SM00345">
    <property type="entry name" value="HTH_GNTR"/>
    <property type="match status" value="1"/>
</dbReference>
<dbReference type="InterPro" id="IPR000524">
    <property type="entry name" value="Tscrpt_reg_HTH_GntR"/>
</dbReference>
<dbReference type="PROSITE" id="PS50949">
    <property type="entry name" value="HTH_GNTR"/>
    <property type="match status" value="1"/>
</dbReference>
<dbReference type="EMBL" id="BAABJP010000020">
    <property type="protein sequence ID" value="GAA5160174.1"/>
    <property type="molecule type" value="Genomic_DNA"/>
</dbReference>
<dbReference type="InterPro" id="IPR036388">
    <property type="entry name" value="WH-like_DNA-bd_sf"/>
</dbReference>
<evidence type="ECO:0000313" key="6">
    <source>
        <dbReference type="Proteomes" id="UP001428817"/>
    </source>
</evidence>
<proteinExistence type="predicted"/>
<dbReference type="PANTHER" id="PTHR43537:SF24">
    <property type="entry name" value="GLUCONATE OPERON TRANSCRIPTIONAL REPRESSOR"/>
    <property type="match status" value="1"/>
</dbReference>
<dbReference type="SMART" id="SM00895">
    <property type="entry name" value="FCD"/>
    <property type="match status" value="1"/>
</dbReference>
<keyword evidence="3" id="KW-0804">Transcription</keyword>
<dbReference type="PANTHER" id="PTHR43537">
    <property type="entry name" value="TRANSCRIPTIONAL REGULATOR, GNTR FAMILY"/>
    <property type="match status" value="1"/>
</dbReference>
<keyword evidence="2" id="KW-0238">DNA-binding</keyword>
<sequence>MPRSEAPTRVEQLYAVLRADILAGRLRPSARLQFTALSERYGASMGVAREALARLAAEGLVEAVPRHGFRVVPISETDLRHLTEARVAIESLVLRESVAHGGIEWESRVLAAHHRMARTPHTEPDDPERISEQWAAAHRDYHAALLSGCPNPRLVGVAESLRAAAELYRRWSWPLGGQDRDVAGEHRKILEAVLAHDPDAAVAALTAHIEQTTRVLLEHEDPD</sequence>
<dbReference type="Gene3D" id="1.10.10.10">
    <property type="entry name" value="Winged helix-like DNA-binding domain superfamily/Winged helix DNA-binding domain"/>
    <property type="match status" value="1"/>
</dbReference>
<dbReference type="InterPro" id="IPR036390">
    <property type="entry name" value="WH_DNA-bd_sf"/>
</dbReference>
<dbReference type="SUPFAM" id="SSF46785">
    <property type="entry name" value="Winged helix' DNA-binding domain"/>
    <property type="match status" value="1"/>
</dbReference>
<dbReference type="SUPFAM" id="SSF48008">
    <property type="entry name" value="GntR ligand-binding domain-like"/>
    <property type="match status" value="1"/>
</dbReference>
<accession>A0ABP9QDM0</accession>
<comment type="caution">
    <text evidence="5">The sequence shown here is derived from an EMBL/GenBank/DDBJ whole genome shotgun (WGS) entry which is preliminary data.</text>
</comment>
<evidence type="ECO:0000259" key="4">
    <source>
        <dbReference type="PROSITE" id="PS50949"/>
    </source>
</evidence>